<protein>
    <submittedName>
        <fullName evidence="3">Uncharacterized protein</fullName>
    </submittedName>
</protein>
<accession>A0A5C6F2J3</accession>
<name>A0A5C6F2J3_9BACT</name>
<dbReference type="Proteomes" id="UP000317977">
    <property type="component" value="Unassembled WGS sequence"/>
</dbReference>
<reference evidence="3 4" key="1">
    <citation type="submission" date="2019-02" db="EMBL/GenBank/DDBJ databases">
        <title>Deep-cultivation of Planctomycetes and their phenomic and genomic characterization uncovers novel biology.</title>
        <authorList>
            <person name="Wiegand S."/>
            <person name="Jogler M."/>
            <person name="Boedeker C."/>
            <person name="Pinto D."/>
            <person name="Vollmers J."/>
            <person name="Rivas-Marin E."/>
            <person name="Kohn T."/>
            <person name="Peeters S.H."/>
            <person name="Heuer A."/>
            <person name="Rast P."/>
            <person name="Oberbeckmann S."/>
            <person name="Bunk B."/>
            <person name="Jeske O."/>
            <person name="Meyerdierks A."/>
            <person name="Storesund J.E."/>
            <person name="Kallscheuer N."/>
            <person name="Luecker S."/>
            <person name="Lage O.M."/>
            <person name="Pohl T."/>
            <person name="Merkel B.J."/>
            <person name="Hornburger P."/>
            <person name="Mueller R.-W."/>
            <person name="Bruemmer F."/>
            <person name="Labrenz M."/>
            <person name="Spormann A.M."/>
            <person name="Op Den Camp H."/>
            <person name="Overmann J."/>
            <person name="Amann R."/>
            <person name="Jetten M.S.M."/>
            <person name="Mascher T."/>
            <person name="Medema M.H."/>
            <person name="Devos D.P."/>
            <person name="Kaster A.-K."/>
            <person name="Ovreas L."/>
            <person name="Rohde M."/>
            <person name="Galperin M.Y."/>
            <person name="Jogler C."/>
        </authorList>
    </citation>
    <scope>NUCLEOTIDE SEQUENCE [LARGE SCALE GENOMIC DNA]</scope>
    <source>
        <strain evidence="3 4">Poly59</strain>
    </source>
</reference>
<keyword evidence="1" id="KW-0175">Coiled coil</keyword>
<comment type="caution">
    <text evidence="3">The sequence shown here is derived from an EMBL/GenBank/DDBJ whole genome shotgun (WGS) entry which is preliminary data.</text>
</comment>
<evidence type="ECO:0000256" key="2">
    <source>
        <dbReference type="SAM" id="MobiDB-lite"/>
    </source>
</evidence>
<dbReference type="RefSeq" id="WP_186776092.1">
    <property type="nucleotide sequence ID" value="NZ_SJPX01000002.1"/>
</dbReference>
<gene>
    <name evidence="3" type="ORF">Poly59_17200</name>
</gene>
<evidence type="ECO:0000256" key="1">
    <source>
        <dbReference type="SAM" id="Coils"/>
    </source>
</evidence>
<proteinExistence type="predicted"/>
<keyword evidence="4" id="KW-1185">Reference proteome</keyword>
<organism evidence="3 4">
    <name type="scientific">Rubripirellula reticaptiva</name>
    <dbReference type="NCBI Taxonomy" id="2528013"/>
    <lineage>
        <taxon>Bacteria</taxon>
        <taxon>Pseudomonadati</taxon>
        <taxon>Planctomycetota</taxon>
        <taxon>Planctomycetia</taxon>
        <taxon>Pirellulales</taxon>
        <taxon>Pirellulaceae</taxon>
        <taxon>Rubripirellula</taxon>
    </lineage>
</organism>
<feature type="region of interest" description="Disordered" evidence="2">
    <location>
        <begin position="312"/>
        <end position="340"/>
    </location>
</feature>
<evidence type="ECO:0000313" key="4">
    <source>
        <dbReference type="Proteomes" id="UP000317977"/>
    </source>
</evidence>
<feature type="coiled-coil region" evidence="1">
    <location>
        <begin position="105"/>
        <end position="139"/>
    </location>
</feature>
<evidence type="ECO:0000313" key="3">
    <source>
        <dbReference type="EMBL" id="TWU55422.1"/>
    </source>
</evidence>
<dbReference type="EMBL" id="SJPX01000002">
    <property type="protein sequence ID" value="TWU55422.1"/>
    <property type="molecule type" value="Genomic_DNA"/>
</dbReference>
<sequence>MARKSRKGNRSSTTTQHRSAVPARTPAIASDSAPETTVPVEVDAEVVVSNVTTPSPELDANTRLLQQITAQIAELHRIVATEKSVAAETKLDQVSGNQSASSEPIEMMRLEVEELANHLRTVEDENDELRQQNSDLAAQLAASSVRSTLSNPQSSTSDALTWDERKALILQQMEAETFDADVFVDELQTERNSEAESPTDFVESLMNQLRKSESDLKKRDTEIGELRCLLEQPCEIRGPGEVVGAAAIAQMVDADELVLLERERLQQLQAEWEDKFRRSEIDASLERAKLSRERQELANKTLRLEEQIEHLQREARQTEESGSSSSRRWMVKLGLTESTP</sequence>
<feature type="region of interest" description="Disordered" evidence="2">
    <location>
        <begin position="1"/>
        <end position="38"/>
    </location>
</feature>
<dbReference type="AlphaFoldDB" id="A0A5C6F2J3"/>